<dbReference type="Pfam" id="PF00158">
    <property type="entry name" value="Sigma54_activat"/>
    <property type="match status" value="1"/>
</dbReference>
<dbReference type="SMART" id="SM00382">
    <property type="entry name" value="AAA"/>
    <property type="match status" value="1"/>
</dbReference>
<dbReference type="InterPro" id="IPR058031">
    <property type="entry name" value="AAA_lid_NorR"/>
</dbReference>
<organism evidence="9 10">
    <name type="scientific">Desulfosudis oleivorans (strain DSM 6200 / JCM 39069 / Hxd3)</name>
    <name type="common">Desulfococcus oleovorans</name>
    <dbReference type="NCBI Taxonomy" id="96561"/>
    <lineage>
        <taxon>Bacteria</taxon>
        <taxon>Pseudomonadati</taxon>
        <taxon>Thermodesulfobacteriota</taxon>
        <taxon>Desulfobacteria</taxon>
        <taxon>Desulfobacterales</taxon>
        <taxon>Desulfosudaceae</taxon>
        <taxon>Desulfosudis</taxon>
    </lineage>
</organism>
<dbReference type="PROSITE" id="PS00675">
    <property type="entry name" value="SIGMA54_INTERACT_1"/>
    <property type="match status" value="1"/>
</dbReference>
<dbReference type="STRING" id="96561.Dole_3125"/>
<keyword evidence="5" id="KW-0010">Activator</keyword>
<evidence type="ECO:0000256" key="3">
    <source>
        <dbReference type="ARBA" id="ARBA00023015"/>
    </source>
</evidence>
<dbReference type="Gene3D" id="3.30.450.40">
    <property type="match status" value="1"/>
</dbReference>
<evidence type="ECO:0000256" key="6">
    <source>
        <dbReference type="ARBA" id="ARBA00023163"/>
    </source>
</evidence>
<dbReference type="PANTHER" id="PTHR32071">
    <property type="entry name" value="TRANSCRIPTIONAL REGULATORY PROTEIN"/>
    <property type="match status" value="1"/>
</dbReference>
<dbReference type="Gene3D" id="1.10.10.60">
    <property type="entry name" value="Homeodomain-like"/>
    <property type="match status" value="1"/>
</dbReference>
<dbReference type="InterPro" id="IPR027417">
    <property type="entry name" value="P-loop_NTPase"/>
</dbReference>
<feature type="domain" description="Sigma-54 factor interaction" evidence="8">
    <location>
        <begin position="384"/>
        <end position="614"/>
    </location>
</feature>
<reference evidence="9 10" key="1">
    <citation type="submission" date="2007-10" db="EMBL/GenBank/DDBJ databases">
        <title>Complete sequence of Desulfococcus oleovorans Hxd3.</title>
        <authorList>
            <consortium name="US DOE Joint Genome Institute"/>
            <person name="Copeland A."/>
            <person name="Lucas S."/>
            <person name="Lapidus A."/>
            <person name="Barry K."/>
            <person name="Glavina del Rio T."/>
            <person name="Dalin E."/>
            <person name="Tice H."/>
            <person name="Pitluck S."/>
            <person name="Kiss H."/>
            <person name="Brettin T."/>
            <person name="Bruce D."/>
            <person name="Detter J.C."/>
            <person name="Han C."/>
            <person name="Schmutz J."/>
            <person name="Larimer F."/>
            <person name="Land M."/>
            <person name="Hauser L."/>
            <person name="Kyrpides N."/>
            <person name="Kim E."/>
            <person name="Wawrik B."/>
            <person name="Richardson P."/>
        </authorList>
    </citation>
    <scope>NUCLEOTIDE SEQUENCE [LARGE SCALE GENOMIC DNA]</scope>
    <source>
        <strain evidence="10">DSM 6200 / JCM 39069 / Hxd3</strain>
    </source>
</reference>
<evidence type="ECO:0000256" key="1">
    <source>
        <dbReference type="ARBA" id="ARBA00022741"/>
    </source>
</evidence>
<dbReference type="EMBL" id="CP000859">
    <property type="protein sequence ID" value="ABW68928.1"/>
    <property type="molecule type" value="Genomic_DNA"/>
</dbReference>
<feature type="coiled-coil region" evidence="7">
    <location>
        <begin position="355"/>
        <end position="382"/>
    </location>
</feature>
<dbReference type="eggNOG" id="COG3829">
    <property type="taxonomic scope" value="Bacteria"/>
</dbReference>
<keyword evidence="10" id="KW-1185">Reference proteome</keyword>
<dbReference type="PROSITE" id="PS00688">
    <property type="entry name" value="SIGMA54_INTERACT_3"/>
    <property type="match status" value="1"/>
</dbReference>
<dbReference type="KEGG" id="dol:Dole_3125"/>
<dbReference type="InterPro" id="IPR025944">
    <property type="entry name" value="Sigma_54_int_dom_CS"/>
</dbReference>
<protein>
    <submittedName>
        <fullName evidence="9">Putative sigma54 specific transcriptional regulator</fullName>
    </submittedName>
</protein>
<dbReference type="InterPro" id="IPR009057">
    <property type="entry name" value="Homeodomain-like_sf"/>
</dbReference>
<dbReference type="GO" id="GO:0006355">
    <property type="term" value="P:regulation of DNA-templated transcription"/>
    <property type="evidence" value="ECO:0007669"/>
    <property type="project" value="InterPro"/>
</dbReference>
<dbReference type="SUPFAM" id="SSF55781">
    <property type="entry name" value="GAF domain-like"/>
    <property type="match status" value="1"/>
</dbReference>
<evidence type="ECO:0000256" key="5">
    <source>
        <dbReference type="ARBA" id="ARBA00023159"/>
    </source>
</evidence>
<evidence type="ECO:0000256" key="2">
    <source>
        <dbReference type="ARBA" id="ARBA00022840"/>
    </source>
</evidence>
<dbReference type="SUPFAM" id="SSF46689">
    <property type="entry name" value="Homeodomain-like"/>
    <property type="match status" value="1"/>
</dbReference>
<dbReference type="InterPro" id="IPR029016">
    <property type="entry name" value="GAF-like_dom_sf"/>
</dbReference>
<keyword evidence="6" id="KW-0804">Transcription</keyword>
<dbReference type="PROSITE" id="PS50045">
    <property type="entry name" value="SIGMA54_INTERACT_4"/>
    <property type="match status" value="1"/>
</dbReference>
<gene>
    <name evidence="9" type="ordered locus">Dole_3125</name>
</gene>
<dbReference type="CDD" id="cd00009">
    <property type="entry name" value="AAA"/>
    <property type="match status" value="1"/>
</dbReference>
<dbReference type="GO" id="GO:0005524">
    <property type="term" value="F:ATP binding"/>
    <property type="evidence" value="ECO:0007669"/>
    <property type="project" value="UniProtKB-KW"/>
</dbReference>
<evidence type="ECO:0000256" key="4">
    <source>
        <dbReference type="ARBA" id="ARBA00023125"/>
    </source>
</evidence>
<evidence type="ECO:0000256" key="7">
    <source>
        <dbReference type="SAM" id="Coils"/>
    </source>
</evidence>
<dbReference type="HOGENOM" id="CLU_000445_95_2_7"/>
<dbReference type="Pfam" id="PF25601">
    <property type="entry name" value="AAA_lid_14"/>
    <property type="match status" value="1"/>
</dbReference>
<keyword evidence="1" id="KW-0547">Nucleotide-binding</keyword>
<dbReference type="GO" id="GO:0003677">
    <property type="term" value="F:DNA binding"/>
    <property type="evidence" value="ECO:0007669"/>
    <property type="project" value="UniProtKB-KW"/>
</dbReference>
<sequence length="703" mass="78997">MTYPDQGRKNSMETQSGLALNRIIARAASGGDIYKTFCAFFDCIHLSVPVDRMSVVQLDFDRKRIRIIAQAASTGSEKTNFSYSAPADLFALAANDNLPEIYIINEPETDPFGNDIAERTGGGTDWSLLGMSIKEQTSVYGMIFFIADNRNRFTDAHIRLLQGLKNEHKWLLDTMMQDHEKKIPGPDHYEPVDDKYEFFRQVTRRICGHLDLEAGALHCLQYLSRFMPATVLSVYQREQDMKADREVVRVTGLLKEYSGLVIPRDPAGPGAPAGRAVPKVKVTNQPERDSELNSYVKLWGSDWSAISMFLFHKKVPIGIAAISQDGKNRYTEEHKNLFSMLHDPFALGLSNNIKHREVIRLKNLLEKEKQFLKQEIRNPEENKIIGGSLGLKGVMDKARRVADQESPVLLSGETGVGKEIIANFIHQNSSRKDGPLIKVNCGAIPDTLVDSELFGHEKGAFTGAESRKMGRFERADRGTIFLDEIAELPRHVQVRLLRVLQNKIIERVGGTESIPVDIRIIAATNRNLEEQVVSGQFREDLWFRLNVFPIRIPPLRSRQADIPALVAYFIEKKSREMNLHVKPVLSQDAMETLTAYSWPGNVRELENVIERELILSKDGSLTFQTVIPRMSGGKTPDNGNADDGVLELDEVYARHIKKVLVLSKGKINGPGGAAEILKINPNTLRNRMKKLGIPHGWKKDNAS</sequence>
<dbReference type="InterPro" id="IPR002078">
    <property type="entry name" value="Sigma_54_int"/>
</dbReference>
<evidence type="ECO:0000313" key="10">
    <source>
        <dbReference type="Proteomes" id="UP000008561"/>
    </source>
</evidence>
<evidence type="ECO:0000259" key="8">
    <source>
        <dbReference type="PROSITE" id="PS50045"/>
    </source>
</evidence>
<dbReference type="Gene3D" id="3.40.50.300">
    <property type="entry name" value="P-loop containing nucleotide triphosphate hydrolases"/>
    <property type="match status" value="1"/>
</dbReference>
<accession>A8ZZQ6</accession>
<evidence type="ECO:0000313" key="9">
    <source>
        <dbReference type="EMBL" id="ABW68928.1"/>
    </source>
</evidence>
<dbReference type="FunFam" id="3.40.50.300:FF:000006">
    <property type="entry name" value="DNA-binding transcriptional regulator NtrC"/>
    <property type="match status" value="1"/>
</dbReference>
<dbReference type="eggNOG" id="COG2203">
    <property type="taxonomic scope" value="Bacteria"/>
</dbReference>
<name>A8ZZQ6_DESOH</name>
<dbReference type="AlphaFoldDB" id="A8ZZQ6"/>
<dbReference type="PANTHER" id="PTHR32071:SF117">
    <property type="entry name" value="PTS-DEPENDENT DIHYDROXYACETONE KINASE OPERON REGULATORY PROTEIN-RELATED"/>
    <property type="match status" value="1"/>
</dbReference>
<keyword evidence="2" id="KW-0067">ATP-binding</keyword>
<dbReference type="InterPro" id="IPR003593">
    <property type="entry name" value="AAA+_ATPase"/>
</dbReference>
<keyword evidence="4" id="KW-0238">DNA-binding</keyword>
<dbReference type="SUPFAM" id="SSF52540">
    <property type="entry name" value="P-loop containing nucleoside triphosphate hydrolases"/>
    <property type="match status" value="1"/>
</dbReference>
<dbReference type="Gene3D" id="1.10.8.60">
    <property type="match status" value="1"/>
</dbReference>
<dbReference type="InterPro" id="IPR025662">
    <property type="entry name" value="Sigma_54_int_dom_ATP-bd_1"/>
</dbReference>
<dbReference type="Proteomes" id="UP000008561">
    <property type="component" value="Chromosome"/>
</dbReference>
<proteinExistence type="predicted"/>
<keyword evidence="7" id="KW-0175">Coiled coil</keyword>
<keyword evidence="3" id="KW-0805">Transcription regulation</keyword>